<dbReference type="Pfam" id="PF10646">
    <property type="entry name" value="Germane"/>
    <property type="match status" value="1"/>
</dbReference>
<comment type="caution">
    <text evidence="3">The sequence shown here is derived from an EMBL/GenBank/DDBJ whole genome shotgun (WGS) entry which is preliminary data.</text>
</comment>
<dbReference type="OrthoDB" id="2086067at2"/>
<proteinExistence type="predicted"/>
<dbReference type="RefSeq" id="WP_066519111.1">
    <property type="nucleotide sequence ID" value="NZ_CABMOF010000001.1"/>
</dbReference>
<feature type="domain" description="GerMN" evidence="2">
    <location>
        <begin position="84"/>
        <end position="191"/>
    </location>
</feature>
<organism evidence="3 4">
    <name type="scientific">Christensenella minuta</name>
    <dbReference type="NCBI Taxonomy" id="626937"/>
    <lineage>
        <taxon>Bacteria</taxon>
        <taxon>Bacillati</taxon>
        <taxon>Bacillota</taxon>
        <taxon>Clostridia</taxon>
        <taxon>Christensenellales</taxon>
        <taxon>Christensenellaceae</taxon>
        <taxon>Christensenella</taxon>
    </lineage>
</organism>
<evidence type="ECO:0000259" key="2">
    <source>
        <dbReference type="SMART" id="SM00909"/>
    </source>
</evidence>
<evidence type="ECO:0000313" key="3">
    <source>
        <dbReference type="EMBL" id="KXK65178.1"/>
    </source>
</evidence>
<protein>
    <recommendedName>
        <fullName evidence="2">GerMN domain-containing protein</fullName>
    </recommendedName>
</protein>
<dbReference type="Proteomes" id="UP000070366">
    <property type="component" value="Unassembled WGS sequence"/>
</dbReference>
<dbReference type="STRING" id="626937.HMPREF3293_02436"/>
<evidence type="ECO:0000313" key="4">
    <source>
        <dbReference type="Proteomes" id="UP000070366"/>
    </source>
</evidence>
<dbReference type="SMART" id="SM00909">
    <property type="entry name" value="Germane"/>
    <property type="match status" value="1"/>
</dbReference>
<feature type="signal peptide" evidence="1">
    <location>
        <begin position="1"/>
        <end position="21"/>
    </location>
</feature>
<keyword evidence="1" id="KW-0732">Signal</keyword>
<reference evidence="3 4" key="1">
    <citation type="submission" date="2016-02" db="EMBL/GenBank/DDBJ databases">
        <authorList>
            <person name="Wen L."/>
            <person name="He K."/>
            <person name="Yang H."/>
        </authorList>
    </citation>
    <scope>NUCLEOTIDE SEQUENCE [LARGE SCALE GENOMIC DNA]</scope>
    <source>
        <strain evidence="3 4">DSM 22607</strain>
    </source>
</reference>
<name>A0A136Q3A8_9FIRM</name>
<evidence type="ECO:0000256" key="1">
    <source>
        <dbReference type="SAM" id="SignalP"/>
    </source>
</evidence>
<keyword evidence="4" id="KW-1185">Reference proteome</keyword>
<gene>
    <name evidence="3" type="ORF">HMPREF3293_02436</name>
</gene>
<dbReference type="KEGG" id="cmiu:B1H56_03165"/>
<dbReference type="EMBL" id="LSZW01000063">
    <property type="protein sequence ID" value="KXK65178.1"/>
    <property type="molecule type" value="Genomic_DNA"/>
</dbReference>
<sequence length="325" mass="36041">MKQWKKLVCIALCCLSFLGIAACTQQSEAPSAVPSEEAAIQINPLPEAVSKDKETARLYFGYMQEALLIGEVRVFSVPINENSEASIIAELIKGPSTARTDLTQLINPNTKVVNVTQDGTFLSVTLSQDFLTPPEDTSADGTENEAYEKTRKMLAAYSIVNTIVEQGNFSRVQIYIDDDGTGTGRPLTLEEAGLDGEGTTEALERKGDLDLNGRNTLREIMSCIENKDWNMLYRYISFKNLYGEDKPSLEDFKSEITAAKLVISDVEIGDEIQSADDLTEVVMASYVLKLRDGDAKTVSNVPLRLILENDVWKMTYTTFKRNFLS</sequence>
<dbReference type="PROSITE" id="PS51257">
    <property type="entry name" value="PROKAR_LIPOPROTEIN"/>
    <property type="match status" value="1"/>
</dbReference>
<feature type="chain" id="PRO_5039068558" description="GerMN domain-containing protein" evidence="1">
    <location>
        <begin position="22"/>
        <end position="325"/>
    </location>
</feature>
<dbReference type="AlphaFoldDB" id="A0A136Q3A8"/>
<dbReference type="InterPro" id="IPR019606">
    <property type="entry name" value="GerMN"/>
</dbReference>
<accession>A0A136Q3A8</accession>